<comment type="function">
    <text evidence="3">Catalyzes the phosphorolysis of diverse nucleosides, yielding D-ribose 1-phosphate and the respective free bases. Can use uridine, adenosine, guanosine, cytidine, thymidine, inosine and xanthosine as substrates. Also catalyzes the reverse reactions.</text>
</comment>
<dbReference type="Gene3D" id="2.60.120.10">
    <property type="entry name" value="Jelly Rolls"/>
    <property type="match status" value="1"/>
</dbReference>
<comment type="similarity">
    <text evidence="3">Belongs to the nucleoside phosphorylase PpnP family.</text>
</comment>
<protein>
    <recommendedName>
        <fullName evidence="3">Pyrimidine/purine nucleoside phosphorylase</fullName>
        <ecNumber evidence="3">2.4.2.1</ecNumber>
        <ecNumber evidence="3">2.4.2.2</ecNumber>
    </recommendedName>
    <alternativeName>
        <fullName evidence="3">Adenosine phosphorylase</fullName>
    </alternativeName>
    <alternativeName>
        <fullName evidence="3">Cytidine phosphorylase</fullName>
    </alternativeName>
    <alternativeName>
        <fullName evidence="3">Guanosine phosphorylase</fullName>
    </alternativeName>
    <alternativeName>
        <fullName evidence="3">Inosine phosphorylase</fullName>
    </alternativeName>
    <alternativeName>
        <fullName evidence="3">Thymidine phosphorylase</fullName>
    </alternativeName>
    <alternativeName>
        <fullName evidence="3">Uridine phosphorylase</fullName>
    </alternativeName>
    <alternativeName>
        <fullName evidence="3">Xanthosine phosphorylase</fullName>
    </alternativeName>
</protein>
<proteinExistence type="inferred from homology"/>
<dbReference type="EC" id="2.4.2.1" evidence="3"/>
<comment type="catalytic activity">
    <reaction evidence="3">
        <text>xanthosine + phosphate = alpha-D-ribose 1-phosphate + xanthine</text>
        <dbReference type="Rhea" id="RHEA:27638"/>
        <dbReference type="ChEBI" id="CHEBI:17712"/>
        <dbReference type="ChEBI" id="CHEBI:18107"/>
        <dbReference type="ChEBI" id="CHEBI:43474"/>
        <dbReference type="ChEBI" id="CHEBI:57720"/>
        <dbReference type="EC" id="2.4.2.1"/>
    </reaction>
</comment>
<dbReference type="RefSeq" id="WP_023051300.1">
    <property type="nucleotide sequence ID" value="NZ_CP173062.2"/>
</dbReference>
<comment type="catalytic activity">
    <reaction evidence="3">
        <text>cytidine + phosphate = cytosine + alpha-D-ribose 1-phosphate</text>
        <dbReference type="Rhea" id="RHEA:52540"/>
        <dbReference type="ChEBI" id="CHEBI:16040"/>
        <dbReference type="ChEBI" id="CHEBI:17562"/>
        <dbReference type="ChEBI" id="CHEBI:43474"/>
        <dbReference type="ChEBI" id="CHEBI:57720"/>
        <dbReference type="EC" id="2.4.2.2"/>
    </reaction>
</comment>
<reference evidence="4 5" key="1">
    <citation type="submission" date="2013-08" db="EMBL/GenBank/DDBJ databases">
        <authorList>
            <person name="Weinstock G."/>
            <person name="Sodergren E."/>
            <person name="Wylie T."/>
            <person name="Fulton L."/>
            <person name="Fulton R."/>
            <person name="Fronick C."/>
            <person name="O'Laughlin M."/>
            <person name="Godfrey J."/>
            <person name="Miner T."/>
            <person name="Herter B."/>
            <person name="Appelbaum E."/>
            <person name="Cordes M."/>
            <person name="Lek S."/>
            <person name="Wollam A."/>
            <person name="Pepin K.H."/>
            <person name="Palsikar V.B."/>
            <person name="Mitreva M."/>
            <person name="Wilson R.K."/>
        </authorList>
    </citation>
    <scope>NUCLEOTIDE SEQUENCE [LARGE SCALE GENOMIC DNA]</scope>
    <source>
        <strain evidence="4 5">ATCC BAA-474</strain>
    </source>
</reference>
<dbReference type="GO" id="GO:0047975">
    <property type="term" value="F:guanosine phosphorylase activity"/>
    <property type="evidence" value="ECO:0007669"/>
    <property type="project" value="RHEA"/>
</dbReference>
<evidence type="ECO:0000256" key="3">
    <source>
        <dbReference type="HAMAP-Rule" id="MF_01537"/>
    </source>
</evidence>
<evidence type="ECO:0000256" key="1">
    <source>
        <dbReference type="ARBA" id="ARBA00022676"/>
    </source>
</evidence>
<comment type="catalytic activity">
    <reaction evidence="3">
        <text>a purine D-ribonucleoside + phosphate = a purine nucleobase + alpha-D-ribose 1-phosphate</text>
        <dbReference type="Rhea" id="RHEA:19805"/>
        <dbReference type="ChEBI" id="CHEBI:26386"/>
        <dbReference type="ChEBI" id="CHEBI:43474"/>
        <dbReference type="ChEBI" id="CHEBI:57720"/>
        <dbReference type="ChEBI" id="CHEBI:142355"/>
        <dbReference type="EC" id="2.4.2.1"/>
    </reaction>
</comment>
<dbReference type="PANTHER" id="PTHR36540">
    <property type="entry name" value="PYRIMIDINE/PURINE NUCLEOSIDE PHOSPHORYLASE"/>
    <property type="match status" value="1"/>
</dbReference>
<dbReference type="InterPro" id="IPR009664">
    <property type="entry name" value="Ppnp"/>
</dbReference>
<dbReference type="InterPro" id="IPR014710">
    <property type="entry name" value="RmlC-like_jellyroll"/>
</dbReference>
<comment type="catalytic activity">
    <reaction evidence="3">
        <text>adenosine + phosphate = alpha-D-ribose 1-phosphate + adenine</text>
        <dbReference type="Rhea" id="RHEA:27642"/>
        <dbReference type="ChEBI" id="CHEBI:16335"/>
        <dbReference type="ChEBI" id="CHEBI:16708"/>
        <dbReference type="ChEBI" id="CHEBI:43474"/>
        <dbReference type="ChEBI" id="CHEBI:57720"/>
        <dbReference type="EC" id="2.4.2.1"/>
    </reaction>
</comment>
<sequence>MEFKNVKVIKKANVYFDGRVDSRTIIFEDGSRKTLGFMQKGEYEFGTAAPEVMEVLGGEMLIKRAQDSGFIKIKEGESFSVEGDSSFKVVVNDYADYCCSYK</sequence>
<keyword evidence="2 3" id="KW-0808">Transferase</keyword>
<dbReference type="STRING" id="1319815.HMPREF0202_01764"/>
<evidence type="ECO:0000313" key="5">
    <source>
        <dbReference type="Proteomes" id="UP000017081"/>
    </source>
</evidence>
<accession>U7VA16</accession>
<name>U7VA16_9FUSO</name>
<keyword evidence="1 3" id="KW-0328">Glycosyltransferase</keyword>
<dbReference type="EMBL" id="AXZF01000067">
    <property type="protein sequence ID" value="ERT68375.1"/>
    <property type="molecule type" value="Genomic_DNA"/>
</dbReference>
<dbReference type="eggNOG" id="COG3123">
    <property type="taxonomic scope" value="Bacteria"/>
</dbReference>
<dbReference type="PANTHER" id="PTHR36540:SF1">
    <property type="entry name" value="PYRIMIDINE_PURINE NUCLEOSIDE PHOSPHORYLASE"/>
    <property type="match status" value="1"/>
</dbReference>
<dbReference type="HAMAP" id="MF_01537">
    <property type="entry name" value="Nucleos_phosphorylase_PpnP"/>
    <property type="match status" value="1"/>
</dbReference>
<dbReference type="CDD" id="cd20296">
    <property type="entry name" value="cupin_PpnP-like"/>
    <property type="match status" value="1"/>
</dbReference>
<dbReference type="HOGENOM" id="CLU_157874_1_0_0"/>
<evidence type="ECO:0000313" key="4">
    <source>
        <dbReference type="EMBL" id="ERT68375.1"/>
    </source>
</evidence>
<comment type="caution">
    <text evidence="4">The sequence shown here is derived from an EMBL/GenBank/DDBJ whole genome shotgun (WGS) entry which is preliminary data.</text>
</comment>
<organism evidence="4 5">
    <name type="scientific">Cetobacterium somerae ATCC BAA-474</name>
    <dbReference type="NCBI Taxonomy" id="1319815"/>
    <lineage>
        <taxon>Bacteria</taxon>
        <taxon>Fusobacteriati</taxon>
        <taxon>Fusobacteriota</taxon>
        <taxon>Fusobacteriia</taxon>
        <taxon>Fusobacteriales</taxon>
        <taxon>Fusobacteriaceae</taxon>
        <taxon>Cetobacterium</taxon>
    </lineage>
</organism>
<dbReference type="GO" id="GO:0009032">
    <property type="term" value="F:thymidine phosphorylase activity"/>
    <property type="evidence" value="ECO:0007669"/>
    <property type="project" value="RHEA"/>
</dbReference>
<dbReference type="SUPFAM" id="SSF51182">
    <property type="entry name" value="RmlC-like cupins"/>
    <property type="match status" value="1"/>
</dbReference>
<comment type="catalytic activity">
    <reaction evidence="3">
        <text>inosine + phosphate = alpha-D-ribose 1-phosphate + hypoxanthine</text>
        <dbReference type="Rhea" id="RHEA:27646"/>
        <dbReference type="ChEBI" id="CHEBI:17368"/>
        <dbReference type="ChEBI" id="CHEBI:17596"/>
        <dbReference type="ChEBI" id="CHEBI:43474"/>
        <dbReference type="ChEBI" id="CHEBI:57720"/>
        <dbReference type="EC" id="2.4.2.1"/>
    </reaction>
</comment>
<dbReference type="PATRIC" id="fig|1319815.3.peg.1703"/>
<dbReference type="EC" id="2.4.2.2" evidence="3"/>
<dbReference type="InterPro" id="IPR011051">
    <property type="entry name" value="RmlC_Cupin_sf"/>
</dbReference>
<evidence type="ECO:0000256" key="2">
    <source>
        <dbReference type="ARBA" id="ARBA00022679"/>
    </source>
</evidence>
<comment type="catalytic activity">
    <reaction evidence="3">
        <text>guanosine + phosphate = alpha-D-ribose 1-phosphate + guanine</text>
        <dbReference type="Rhea" id="RHEA:13233"/>
        <dbReference type="ChEBI" id="CHEBI:16235"/>
        <dbReference type="ChEBI" id="CHEBI:16750"/>
        <dbReference type="ChEBI" id="CHEBI:43474"/>
        <dbReference type="ChEBI" id="CHEBI:57720"/>
        <dbReference type="EC" id="2.4.2.1"/>
    </reaction>
</comment>
<dbReference type="AlphaFoldDB" id="U7VA16"/>
<dbReference type="Pfam" id="PF06865">
    <property type="entry name" value="Ppnp"/>
    <property type="match status" value="1"/>
</dbReference>
<dbReference type="GeneID" id="96967676"/>
<dbReference type="GO" id="GO:0004850">
    <property type="term" value="F:uridine phosphorylase activity"/>
    <property type="evidence" value="ECO:0007669"/>
    <property type="project" value="RHEA"/>
</dbReference>
<keyword evidence="5" id="KW-1185">Reference proteome</keyword>
<dbReference type="GO" id="GO:0005829">
    <property type="term" value="C:cytosol"/>
    <property type="evidence" value="ECO:0007669"/>
    <property type="project" value="TreeGrafter"/>
</dbReference>
<comment type="catalytic activity">
    <reaction evidence="3">
        <text>thymidine + phosphate = 2-deoxy-alpha-D-ribose 1-phosphate + thymine</text>
        <dbReference type="Rhea" id="RHEA:16037"/>
        <dbReference type="ChEBI" id="CHEBI:17748"/>
        <dbReference type="ChEBI" id="CHEBI:17821"/>
        <dbReference type="ChEBI" id="CHEBI:43474"/>
        <dbReference type="ChEBI" id="CHEBI:57259"/>
        <dbReference type="EC" id="2.4.2.2"/>
    </reaction>
</comment>
<dbReference type="Proteomes" id="UP000017081">
    <property type="component" value="Unassembled WGS sequence"/>
</dbReference>
<gene>
    <name evidence="3" type="primary">ppnP</name>
    <name evidence="4" type="ORF">HMPREF0202_01764</name>
</gene>
<comment type="catalytic activity">
    <reaction evidence="3">
        <text>uridine + phosphate = alpha-D-ribose 1-phosphate + uracil</text>
        <dbReference type="Rhea" id="RHEA:24388"/>
        <dbReference type="ChEBI" id="CHEBI:16704"/>
        <dbReference type="ChEBI" id="CHEBI:17568"/>
        <dbReference type="ChEBI" id="CHEBI:43474"/>
        <dbReference type="ChEBI" id="CHEBI:57720"/>
        <dbReference type="EC" id="2.4.2.2"/>
    </reaction>
</comment>
<dbReference type="GO" id="GO:0004731">
    <property type="term" value="F:purine-nucleoside phosphorylase activity"/>
    <property type="evidence" value="ECO:0007669"/>
    <property type="project" value="UniProtKB-UniRule"/>
</dbReference>